<sequence>METETHNCYGCGGSFARQELQYRPSGKGAYRKERYFCPACNEKEKQKNILANSISTFRKSLPSQPGYMSHKRW</sequence>
<proteinExistence type="predicted"/>
<dbReference type="EMBL" id="FLAC01000034">
    <property type="protein sequence ID" value="SAQ12271.1"/>
    <property type="molecule type" value="Genomic_DNA"/>
</dbReference>
<organism evidence="1 2">
    <name type="scientific">Raoultella planticola</name>
    <name type="common">Klebsiella planticola</name>
    <dbReference type="NCBI Taxonomy" id="575"/>
    <lineage>
        <taxon>Bacteria</taxon>
        <taxon>Pseudomonadati</taxon>
        <taxon>Pseudomonadota</taxon>
        <taxon>Gammaproteobacteria</taxon>
        <taxon>Enterobacterales</taxon>
        <taxon>Enterobacteriaceae</taxon>
        <taxon>Klebsiella/Raoultella group</taxon>
        <taxon>Raoultella</taxon>
    </lineage>
</organism>
<dbReference type="RefSeq" id="WP_134936523.1">
    <property type="nucleotide sequence ID" value="NZ_ABZSJN020000367.1"/>
</dbReference>
<dbReference type="AlphaFoldDB" id="A0A8G2A214"/>
<evidence type="ECO:0000313" key="2">
    <source>
        <dbReference type="Proteomes" id="UP000078124"/>
    </source>
</evidence>
<accession>A0A8G2A214</accession>
<dbReference type="Proteomes" id="UP000078124">
    <property type="component" value="Unassembled WGS sequence"/>
</dbReference>
<evidence type="ECO:0000313" key="1">
    <source>
        <dbReference type="EMBL" id="SAQ12271.1"/>
    </source>
</evidence>
<name>A0A8G2A214_RAOPL</name>
<protein>
    <submittedName>
        <fullName evidence="1">Uncharacterized protein</fullName>
    </submittedName>
</protein>
<comment type="caution">
    <text evidence="1">The sequence shown here is derived from an EMBL/GenBank/DDBJ whole genome shotgun (WGS) entry which is preliminary data.</text>
</comment>
<gene>
    <name evidence="1" type="ORF">SAMEA2273876_05213</name>
</gene>
<reference evidence="1 2" key="1">
    <citation type="submission" date="2016-05" db="EMBL/GenBank/DDBJ databases">
        <authorList>
            <consortium name="Pathogen Informatics"/>
        </authorList>
    </citation>
    <scope>NUCLEOTIDE SEQUENCE [LARGE SCALE GENOMIC DNA]</scope>
    <source>
        <strain evidence="1 2">2880STDY5682802</strain>
    </source>
</reference>